<feature type="domain" description="FtsK" evidence="19">
    <location>
        <begin position="585"/>
        <end position="804"/>
    </location>
</feature>
<evidence type="ECO:0000256" key="2">
    <source>
        <dbReference type="ARBA" id="ARBA00006474"/>
    </source>
</evidence>
<organism evidence="20 21">
    <name type="scientific">Arboricoccus pini</name>
    <dbReference type="NCBI Taxonomy" id="1963835"/>
    <lineage>
        <taxon>Bacteria</taxon>
        <taxon>Pseudomonadati</taxon>
        <taxon>Pseudomonadota</taxon>
        <taxon>Alphaproteobacteria</taxon>
        <taxon>Geminicoccales</taxon>
        <taxon>Geminicoccaceae</taxon>
        <taxon>Arboricoccus</taxon>
    </lineage>
</organism>
<dbReference type="PROSITE" id="PS50901">
    <property type="entry name" value="FTSK"/>
    <property type="match status" value="1"/>
</dbReference>
<dbReference type="Pfam" id="PF17854">
    <property type="entry name" value="FtsK_alpha"/>
    <property type="match status" value="1"/>
</dbReference>
<dbReference type="InterPro" id="IPR027417">
    <property type="entry name" value="P-loop_NTPase"/>
</dbReference>
<keyword evidence="7 16" id="KW-0547">Nucleotide-binding</keyword>
<evidence type="ECO:0000256" key="1">
    <source>
        <dbReference type="ARBA" id="ARBA00004651"/>
    </source>
</evidence>
<evidence type="ECO:0000256" key="5">
    <source>
        <dbReference type="ARBA" id="ARBA00022618"/>
    </source>
</evidence>
<feature type="compositionally biased region" description="Basic and acidic residues" evidence="17">
    <location>
        <begin position="9"/>
        <end position="23"/>
    </location>
</feature>
<dbReference type="InterPro" id="IPR036390">
    <property type="entry name" value="WH_DNA-bd_sf"/>
</dbReference>
<dbReference type="SMART" id="SM00843">
    <property type="entry name" value="Ftsk_gamma"/>
    <property type="match status" value="1"/>
</dbReference>
<evidence type="ECO:0000256" key="7">
    <source>
        <dbReference type="ARBA" id="ARBA00022741"/>
    </source>
</evidence>
<comment type="similarity">
    <text evidence="2">Belongs to the FtsK/SpoIIIE/SftA family.</text>
</comment>
<dbReference type="Gene3D" id="1.10.10.10">
    <property type="entry name" value="Winged helix-like DNA-binding domain superfamily/Winged helix DNA-binding domain"/>
    <property type="match status" value="1"/>
</dbReference>
<evidence type="ECO:0000256" key="4">
    <source>
        <dbReference type="ARBA" id="ARBA00022475"/>
    </source>
</evidence>
<keyword evidence="4" id="KW-1003">Cell membrane</keyword>
<keyword evidence="13" id="KW-0131">Cell cycle</keyword>
<evidence type="ECO:0000313" key="21">
    <source>
        <dbReference type="Proteomes" id="UP000197065"/>
    </source>
</evidence>
<dbReference type="GO" id="GO:0051301">
    <property type="term" value="P:cell division"/>
    <property type="evidence" value="ECO:0007669"/>
    <property type="project" value="UniProtKB-KW"/>
</dbReference>
<evidence type="ECO:0000256" key="3">
    <source>
        <dbReference type="ARBA" id="ARBA00020887"/>
    </source>
</evidence>
<dbReference type="Proteomes" id="UP000197065">
    <property type="component" value="Unassembled WGS sequence"/>
</dbReference>
<dbReference type="GO" id="GO:0005886">
    <property type="term" value="C:plasma membrane"/>
    <property type="evidence" value="ECO:0007669"/>
    <property type="project" value="UniProtKB-SubCell"/>
</dbReference>
<comment type="subcellular location">
    <subcellularLocation>
        <location evidence="1">Cell membrane</location>
        <topology evidence="1">Multi-pass membrane protein</topology>
    </subcellularLocation>
</comment>
<keyword evidence="8" id="KW-0159">Chromosome partition</keyword>
<gene>
    <name evidence="20" type="ORF">SAMN07250955_106207</name>
</gene>
<proteinExistence type="inferred from homology"/>
<keyword evidence="11" id="KW-0238">DNA-binding</keyword>
<dbReference type="InterPro" id="IPR018541">
    <property type="entry name" value="Ftsk_gamma"/>
</dbReference>
<accession>A0A212R8W4</accession>
<dbReference type="GO" id="GO:0005524">
    <property type="term" value="F:ATP binding"/>
    <property type="evidence" value="ECO:0007669"/>
    <property type="project" value="UniProtKB-UniRule"/>
</dbReference>
<dbReference type="InterPro" id="IPR025199">
    <property type="entry name" value="FtsK_4TM"/>
</dbReference>
<feature type="transmembrane region" description="Helical" evidence="18">
    <location>
        <begin position="110"/>
        <end position="131"/>
    </location>
</feature>
<dbReference type="InterPro" id="IPR003593">
    <property type="entry name" value="AAA+_ATPase"/>
</dbReference>
<evidence type="ECO:0000313" key="20">
    <source>
        <dbReference type="EMBL" id="SNB68546.1"/>
    </source>
</evidence>
<evidence type="ECO:0000256" key="18">
    <source>
        <dbReference type="SAM" id="Phobius"/>
    </source>
</evidence>
<evidence type="ECO:0000259" key="19">
    <source>
        <dbReference type="PROSITE" id="PS50901"/>
    </source>
</evidence>
<dbReference type="Pfam" id="PF13491">
    <property type="entry name" value="FtsK_4TM"/>
    <property type="match status" value="1"/>
</dbReference>
<dbReference type="InterPro" id="IPR002543">
    <property type="entry name" value="FtsK_dom"/>
</dbReference>
<evidence type="ECO:0000256" key="14">
    <source>
        <dbReference type="ARBA" id="ARBA00024784"/>
    </source>
</evidence>
<feature type="region of interest" description="Disordered" evidence="17">
    <location>
        <begin position="386"/>
        <end position="445"/>
    </location>
</feature>
<evidence type="ECO:0000256" key="12">
    <source>
        <dbReference type="ARBA" id="ARBA00023136"/>
    </source>
</evidence>
<reference evidence="20 21" key="1">
    <citation type="submission" date="2017-06" db="EMBL/GenBank/DDBJ databases">
        <authorList>
            <person name="Kim H.J."/>
            <person name="Triplett B.A."/>
        </authorList>
    </citation>
    <scope>NUCLEOTIDE SEQUENCE [LARGE SCALE GENOMIC DNA]</scope>
    <source>
        <strain evidence="20 21">B29T1</strain>
    </source>
</reference>
<keyword evidence="6 18" id="KW-0812">Transmembrane</keyword>
<feature type="transmembrane region" description="Helical" evidence="18">
    <location>
        <begin position="172"/>
        <end position="191"/>
    </location>
</feature>
<dbReference type="GO" id="GO:0003677">
    <property type="term" value="F:DNA binding"/>
    <property type="evidence" value="ECO:0007669"/>
    <property type="project" value="UniProtKB-KW"/>
</dbReference>
<dbReference type="SUPFAM" id="SSF52540">
    <property type="entry name" value="P-loop containing nucleoside triphosphate hydrolases"/>
    <property type="match status" value="1"/>
</dbReference>
<dbReference type="Gene3D" id="3.30.980.40">
    <property type="match status" value="1"/>
</dbReference>
<evidence type="ECO:0000256" key="11">
    <source>
        <dbReference type="ARBA" id="ARBA00023125"/>
    </source>
</evidence>
<feature type="compositionally biased region" description="Low complexity" evidence="17">
    <location>
        <begin position="406"/>
        <end position="423"/>
    </location>
</feature>
<sequence>MRRSSVSPRRSEDQGRRARDLPSTRRAVRSPALTTSSSVRPEIVEDEASLTSIVFGNASRFVGGLGVIALGIFGLVALAGYNPHDPSWGQATAAAVTNPGGYMAAILADLLYQVVGFAAWLPMVAAIAWGIRLVFNRPLAWPWLPVLALPLAVMAASAMLATVAPLPSRDVWPYRVGLGGFTGDFIFGAIAGGSRGGFALIAAVVCAAFAFVALGLRVRETRLAVATLLRTLNRIAGWTGRLLRPAAGRMAGAAAGMASAGYDVALEAMRARRAARQDHLDAVDNTPDVVPSFTRRQRPEFEPPEPAEAKPGLMGRLGGNLRAKLSSGETGEDGKVVQLRRRSRPEPQDETPPAEPQEERPLVASEPQQPFGRDARAVAVPVPEPLALDDDVDDDENGLESRAESPLPARRLPTPLRGVAGPADAPPPVRSNAPPSPPAPVDRERDRSFELPSLDFLAVPQRTANPGLTKGVLEENARQLESVLDDFGVKGEIIDVKPGPVVTLYELEPAPGTRSQRVIGLADDIARSLCALSVRVATVPGRNVIGIELPNDRRETVYLRDILESGPFGSSEARLALALGKDISGKPVIVDLARMPHLLIAGTTGSGKSVAINSMILSLVYRLTPDQCRIIMIDPKVIELSVYDDIPHLLSPVVTEPQKAVVALKWVVRQMDERYRLMSHLGVRDIFAFNRRLEQARARGEELKRRVRTGFDPATGQPIFEEQPLANDPLPLIVVVVDEVADLMLTAGKEIENAIQRLSQKARAAGIHLIVATQRPSVDVITGVIKANLPSRISFRVSSKIDSRTVLGDGGAEQLLGQGDMLYLMPGDRIVRVHGALVTDGEVEQVVRHLKAQGTPDYDDAVTSEGGMEGGGDDVGAFGGVEGAAGGDAVYNQAIQIVARDGKASTSYLQRKLSIGYNSAAKLIERMEQDGLISSADHVGRRQVLMGRGGVDGNEVSDFD</sequence>
<keyword evidence="9 16" id="KW-0067">ATP-binding</keyword>
<comment type="subunit">
    <text evidence="15">Homohexamer. Forms a ring that surrounds DNA.</text>
</comment>
<dbReference type="InterPro" id="IPR041027">
    <property type="entry name" value="FtsK_alpha"/>
</dbReference>
<evidence type="ECO:0000256" key="15">
    <source>
        <dbReference type="ARBA" id="ARBA00025923"/>
    </source>
</evidence>
<dbReference type="GO" id="GO:0007059">
    <property type="term" value="P:chromosome segregation"/>
    <property type="evidence" value="ECO:0007669"/>
    <property type="project" value="UniProtKB-KW"/>
</dbReference>
<dbReference type="CDD" id="cd01127">
    <property type="entry name" value="TrwB_TraG_TraD_VirD4"/>
    <property type="match status" value="1"/>
</dbReference>
<feature type="region of interest" description="Disordered" evidence="17">
    <location>
        <begin position="1"/>
        <end position="34"/>
    </location>
</feature>
<feature type="compositionally biased region" description="Acidic residues" evidence="17">
    <location>
        <begin position="387"/>
        <end position="398"/>
    </location>
</feature>
<dbReference type="AlphaFoldDB" id="A0A212R8W4"/>
<dbReference type="PANTHER" id="PTHR22683">
    <property type="entry name" value="SPORULATION PROTEIN RELATED"/>
    <property type="match status" value="1"/>
</dbReference>
<dbReference type="PANTHER" id="PTHR22683:SF41">
    <property type="entry name" value="DNA TRANSLOCASE FTSK"/>
    <property type="match status" value="1"/>
</dbReference>
<evidence type="ECO:0000256" key="16">
    <source>
        <dbReference type="PROSITE-ProRule" id="PRU00289"/>
    </source>
</evidence>
<dbReference type="Pfam" id="PF01580">
    <property type="entry name" value="FtsK_SpoIIIE"/>
    <property type="match status" value="1"/>
</dbReference>
<name>A0A212R8W4_9PROT</name>
<feature type="transmembrane region" description="Helical" evidence="18">
    <location>
        <begin position="198"/>
        <end position="216"/>
    </location>
</feature>
<dbReference type="Pfam" id="PF09397">
    <property type="entry name" value="FtsK_gamma"/>
    <property type="match status" value="1"/>
</dbReference>
<evidence type="ECO:0000256" key="10">
    <source>
        <dbReference type="ARBA" id="ARBA00022989"/>
    </source>
</evidence>
<dbReference type="OrthoDB" id="9807790at2"/>
<keyword evidence="12 18" id="KW-0472">Membrane</keyword>
<feature type="compositionally biased region" description="Pro residues" evidence="17">
    <location>
        <begin position="424"/>
        <end position="440"/>
    </location>
</feature>
<keyword evidence="10 18" id="KW-1133">Transmembrane helix</keyword>
<evidence type="ECO:0000256" key="6">
    <source>
        <dbReference type="ARBA" id="ARBA00022692"/>
    </source>
</evidence>
<evidence type="ECO:0000256" key="17">
    <source>
        <dbReference type="SAM" id="MobiDB-lite"/>
    </source>
</evidence>
<feature type="region of interest" description="Disordered" evidence="17">
    <location>
        <begin position="278"/>
        <end position="374"/>
    </location>
</feature>
<dbReference type="InterPro" id="IPR050206">
    <property type="entry name" value="FtsK/SpoIIIE/SftA"/>
</dbReference>
<evidence type="ECO:0000256" key="13">
    <source>
        <dbReference type="ARBA" id="ARBA00023306"/>
    </source>
</evidence>
<protein>
    <recommendedName>
        <fullName evidence="3">DNA translocase FtsK</fullName>
    </recommendedName>
</protein>
<dbReference type="InterPro" id="IPR036388">
    <property type="entry name" value="WH-like_DNA-bd_sf"/>
</dbReference>
<evidence type="ECO:0000256" key="9">
    <source>
        <dbReference type="ARBA" id="ARBA00022840"/>
    </source>
</evidence>
<dbReference type="Gene3D" id="3.40.50.300">
    <property type="entry name" value="P-loop containing nucleotide triphosphate hydrolases"/>
    <property type="match status" value="1"/>
</dbReference>
<feature type="transmembrane region" description="Helical" evidence="18">
    <location>
        <begin position="61"/>
        <end position="81"/>
    </location>
</feature>
<evidence type="ECO:0000256" key="8">
    <source>
        <dbReference type="ARBA" id="ARBA00022829"/>
    </source>
</evidence>
<dbReference type="SUPFAM" id="SSF46785">
    <property type="entry name" value="Winged helix' DNA-binding domain"/>
    <property type="match status" value="1"/>
</dbReference>
<keyword evidence="21" id="KW-1185">Reference proteome</keyword>
<feature type="transmembrane region" description="Helical" evidence="18">
    <location>
        <begin position="143"/>
        <end position="166"/>
    </location>
</feature>
<dbReference type="SMART" id="SM00382">
    <property type="entry name" value="AAA"/>
    <property type="match status" value="1"/>
</dbReference>
<feature type="binding site" evidence="16">
    <location>
        <begin position="602"/>
        <end position="609"/>
    </location>
    <ligand>
        <name>ATP</name>
        <dbReference type="ChEBI" id="CHEBI:30616"/>
    </ligand>
</feature>
<dbReference type="RefSeq" id="WP_088561499.1">
    <property type="nucleotide sequence ID" value="NZ_FYEH01000006.1"/>
</dbReference>
<comment type="function">
    <text evidence="14">Essential cell division protein that coordinates cell division and chromosome segregation. The N-terminus is involved in assembly of the cell-division machinery. The C-terminus functions as a DNA motor that moves dsDNA in an ATP-dependent manner towards the dif recombination site, which is located within the replication terminus region. Translocation stops specifically at Xer-dif sites, where FtsK interacts with the Xer recombinase, allowing activation of chromosome unlinking by recombination. FtsK orienting polar sequences (KOPS) guide the direction of DNA translocation. FtsK can remove proteins from DNA as it translocates, but translocation stops specifically at XerCD-dif site, thereby preventing removal of XerC and XerD from dif.</text>
</comment>
<keyword evidence="5" id="KW-0132">Cell division</keyword>
<dbReference type="EMBL" id="FYEH01000006">
    <property type="protein sequence ID" value="SNB68546.1"/>
    <property type="molecule type" value="Genomic_DNA"/>
</dbReference>